<evidence type="ECO:0000313" key="2">
    <source>
        <dbReference type="Proteomes" id="UP001153954"/>
    </source>
</evidence>
<dbReference type="EMBL" id="CAKOGL010000022">
    <property type="protein sequence ID" value="CAH2100314.1"/>
    <property type="molecule type" value="Genomic_DNA"/>
</dbReference>
<proteinExistence type="predicted"/>
<evidence type="ECO:0000313" key="1">
    <source>
        <dbReference type="EMBL" id="CAH2100314.1"/>
    </source>
</evidence>
<gene>
    <name evidence="1" type="ORF">EEDITHA_LOCUS15195</name>
</gene>
<dbReference type="Proteomes" id="UP001153954">
    <property type="component" value="Unassembled WGS sequence"/>
</dbReference>
<name>A0AAU9URT5_EUPED</name>
<keyword evidence="2" id="KW-1185">Reference proteome</keyword>
<organism evidence="1 2">
    <name type="scientific">Euphydryas editha</name>
    <name type="common">Edith's checkerspot</name>
    <dbReference type="NCBI Taxonomy" id="104508"/>
    <lineage>
        <taxon>Eukaryota</taxon>
        <taxon>Metazoa</taxon>
        <taxon>Ecdysozoa</taxon>
        <taxon>Arthropoda</taxon>
        <taxon>Hexapoda</taxon>
        <taxon>Insecta</taxon>
        <taxon>Pterygota</taxon>
        <taxon>Neoptera</taxon>
        <taxon>Endopterygota</taxon>
        <taxon>Lepidoptera</taxon>
        <taxon>Glossata</taxon>
        <taxon>Ditrysia</taxon>
        <taxon>Papilionoidea</taxon>
        <taxon>Nymphalidae</taxon>
        <taxon>Nymphalinae</taxon>
        <taxon>Euphydryas</taxon>
    </lineage>
</organism>
<evidence type="ECO:0008006" key="3">
    <source>
        <dbReference type="Google" id="ProtNLM"/>
    </source>
</evidence>
<reference evidence="1" key="1">
    <citation type="submission" date="2022-03" db="EMBL/GenBank/DDBJ databases">
        <authorList>
            <person name="Tunstrom K."/>
        </authorList>
    </citation>
    <scope>NUCLEOTIDE SEQUENCE</scope>
</reference>
<sequence>MENSKSKRNIELFNGEKYSVWKFRIRALLNEMDILNVIDEEHTLIYNTPCQDWEKNNRIAKLVSLKKRTQLDKFY</sequence>
<dbReference type="AlphaFoldDB" id="A0AAU9URT5"/>
<protein>
    <recommendedName>
        <fullName evidence="3">DUF4219 domain-containing protein</fullName>
    </recommendedName>
</protein>
<comment type="caution">
    <text evidence="1">The sequence shown here is derived from an EMBL/GenBank/DDBJ whole genome shotgun (WGS) entry which is preliminary data.</text>
</comment>
<accession>A0AAU9URT5</accession>